<evidence type="ECO:0000259" key="12">
    <source>
        <dbReference type="PROSITE" id="PS52019"/>
    </source>
</evidence>
<dbReference type="SUPFAM" id="SSF55048">
    <property type="entry name" value="Probable ACP-binding domain of malonyl-CoA ACP transacylase"/>
    <property type="match status" value="4"/>
</dbReference>
<dbReference type="Pfam" id="PF13602">
    <property type="entry name" value="ADH_zinc_N_2"/>
    <property type="match status" value="2"/>
</dbReference>
<dbReference type="SUPFAM" id="SSF53901">
    <property type="entry name" value="Thiolase-like"/>
    <property type="match status" value="4"/>
</dbReference>
<dbReference type="Gene3D" id="3.30.70.3290">
    <property type="match status" value="4"/>
</dbReference>
<feature type="active site" description="Proton donor; for dehydratase activity" evidence="9">
    <location>
        <position position="7290"/>
    </location>
</feature>
<evidence type="ECO:0000256" key="8">
    <source>
        <dbReference type="ARBA" id="ARBA00023315"/>
    </source>
</evidence>
<comment type="pathway">
    <text evidence="1">Antibiotic biosynthesis.</text>
</comment>
<keyword evidence="8" id="KW-0012">Acyltransferase</keyword>
<dbReference type="PANTHER" id="PTHR43775:SF51">
    <property type="entry name" value="INACTIVE PHENOLPHTHIOCEROL SYNTHESIS POLYKETIDE SYNTHASE TYPE I PKS1-RELATED"/>
    <property type="match status" value="1"/>
</dbReference>
<dbReference type="InterPro" id="IPR042104">
    <property type="entry name" value="PKS_dehydratase_sf"/>
</dbReference>
<feature type="active site" description="Proton acceptor; for dehydratase activity" evidence="9">
    <location>
        <position position="7126"/>
    </location>
</feature>
<keyword evidence="2" id="KW-0596">Phosphopantetheine</keyword>
<feature type="region of interest" description="C-terminal hotdog fold" evidence="9">
    <location>
        <begin position="7229"/>
        <end position="7363"/>
    </location>
</feature>
<evidence type="ECO:0000313" key="13">
    <source>
        <dbReference type="EMBL" id="QPI61184.1"/>
    </source>
</evidence>
<feature type="domain" description="PKS/mFAS DH" evidence="12">
    <location>
        <begin position="7094"/>
        <end position="7363"/>
    </location>
</feature>
<dbReference type="CDD" id="cd08956">
    <property type="entry name" value="KR_3_FAS_SDR_x"/>
    <property type="match status" value="4"/>
</dbReference>
<evidence type="ECO:0000259" key="10">
    <source>
        <dbReference type="PROSITE" id="PS50075"/>
    </source>
</evidence>
<dbReference type="InterPro" id="IPR014043">
    <property type="entry name" value="Acyl_transferase_dom"/>
</dbReference>
<dbReference type="InterPro" id="IPR036736">
    <property type="entry name" value="ACP-like_sf"/>
</dbReference>
<dbReference type="InterPro" id="IPR049900">
    <property type="entry name" value="PKS_mFAS_DH"/>
</dbReference>
<dbReference type="PROSITE" id="PS00455">
    <property type="entry name" value="AMP_BINDING"/>
    <property type="match status" value="1"/>
</dbReference>
<dbReference type="Gene3D" id="3.40.47.10">
    <property type="match status" value="4"/>
</dbReference>
<evidence type="ECO:0000256" key="1">
    <source>
        <dbReference type="ARBA" id="ARBA00004792"/>
    </source>
</evidence>
<dbReference type="Pfam" id="PF13193">
    <property type="entry name" value="AMP-binding_C"/>
    <property type="match status" value="1"/>
</dbReference>
<dbReference type="InterPro" id="IPR000873">
    <property type="entry name" value="AMP-dep_synth/lig_dom"/>
</dbReference>
<dbReference type="Pfam" id="PF00109">
    <property type="entry name" value="ketoacyl-synt"/>
    <property type="match status" value="4"/>
</dbReference>
<dbReference type="InterPro" id="IPR049551">
    <property type="entry name" value="PKS_DH_C"/>
</dbReference>
<feature type="domain" description="Ketosynthase family 3 (KS3)" evidence="11">
    <location>
        <begin position="1246"/>
        <end position="1663"/>
    </location>
</feature>
<dbReference type="InterPro" id="IPR036291">
    <property type="entry name" value="NAD(P)-bd_dom_sf"/>
</dbReference>
<name>A0ABX6WIC1_STRMQ</name>
<dbReference type="SMART" id="SM00825">
    <property type="entry name" value="PKS_KS"/>
    <property type="match status" value="4"/>
</dbReference>
<dbReference type="CDD" id="cd00833">
    <property type="entry name" value="PKS"/>
    <property type="match status" value="4"/>
</dbReference>
<dbReference type="InterPro" id="IPR050091">
    <property type="entry name" value="PKS_NRPS_Biosynth_Enz"/>
</dbReference>
<dbReference type="Pfam" id="PF14765">
    <property type="entry name" value="PS-DH"/>
    <property type="match status" value="3"/>
</dbReference>
<protein>
    <submittedName>
        <fullName evidence="13">SDR family NAD(P)-dependent oxidoreductase</fullName>
    </submittedName>
</protein>
<dbReference type="InterPro" id="IPR018201">
    <property type="entry name" value="Ketoacyl_synth_AS"/>
</dbReference>
<dbReference type="Pfam" id="PF00501">
    <property type="entry name" value="AMP-binding"/>
    <property type="match status" value="1"/>
</dbReference>
<dbReference type="SMART" id="SM00827">
    <property type="entry name" value="PKS_AT"/>
    <property type="match status" value="4"/>
</dbReference>
<evidence type="ECO:0000256" key="6">
    <source>
        <dbReference type="ARBA" id="ARBA00023194"/>
    </source>
</evidence>
<dbReference type="InterPro" id="IPR011032">
    <property type="entry name" value="GroES-like_sf"/>
</dbReference>
<dbReference type="InterPro" id="IPR016039">
    <property type="entry name" value="Thiolase-like"/>
</dbReference>
<dbReference type="InterPro" id="IPR006162">
    <property type="entry name" value="Ppantetheine_attach_site"/>
</dbReference>
<feature type="domain" description="Carrier" evidence="10">
    <location>
        <begin position="6177"/>
        <end position="6252"/>
    </location>
</feature>
<dbReference type="Pfam" id="PF08240">
    <property type="entry name" value="ADH_N"/>
    <property type="match status" value="2"/>
</dbReference>
<feature type="domain" description="PKS/mFAS DH" evidence="12">
    <location>
        <begin position="2094"/>
        <end position="2363"/>
    </location>
</feature>
<feature type="region of interest" description="N-terminal hotdog fold" evidence="9">
    <location>
        <begin position="2094"/>
        <end position="2216"/>
    </location>
</feature>
<dbReference type="PROSITE" id="PS00606">
    <property type="entry name" value="KS3_1"/>
    <property type="match status" value="4"/>
</dbReference>
<dbReference type="Pfam" id="PF08659">
    <property type="entry name" value="KR"/>
    <property type="match status" value="4"/>
</dbReference>
<keyword evidence="6" id="KW-0045">Antibiotic biosynthesis</keyword>
<feature type="active site" description="Proton acceptor; for dehydratase activity" evidence="9">
    <location>
        <position position="2126"/>
    </location>
</feature>
<keyword evidence="3" id="KW-0597">Phosphoprotein</keyword>
<dbReference type="Pfam" id="PF16197">
    <property type="entry name" value="KAsynt_C_assoc"/>
    <property type="match status" value="4"/>
</dbReference>
<gene>
    <name evidence="13" type="ORF">I1A49_45330</name>
</gene>
<organism evidence="13 14">
    <name type="scientific">Streptomyces malaysiensis</name>
    <dbReference type="NCBI Taxonomy" id="92644"/>
    <lineage>
        <taxon>Bacteria</taxon>
        <taxon>Bacillati</taxon>
        <taxon>Actinomycetota</taxon>
        <taxon>Actinomycetes</taxon>
        <taxon>Kitasatosporales</taxon>
        <taxon>Streptomycetaceae</taxon>
        <taxon>Streptomyces</taxon>
        <taxon>Streptomyces violaceusniger group</taxon>
    </lineage>
</organism>
<dbReference type="PROSITE" id="PS52004">
    <property type="entry name" value="KS3_2"/>
    <property type="match status" value="4"/>
</dbReference>
<accession>A0ABX6WIC1</accession>
<dbReference type="PROSITE" id="PS52019">
    <property type="entry name" value="PKS_MFAS_DH"/>
    <property type="match status" value="3"/>
</dbReference>
<dbReference type="Gene3D" id="3.40.50.12780">
    <property type="entry name" value="N-terminal domain of ligase-like"/>
    <property type="match status" value="1"/>
</dbReference>
<dbReference type="SMART" id="SM00829">
    <property type="entry name" value="PKS_ER"/>
    <property type="match status" value="2"/>
</dbReference>
<dbReference type="InterPro" id="IPR055123">
    <property type="entry name" value="SpnB-like_Rossmann"/>
</dbReference>
<dbReference type="InterPro" id="IPR020806">
    <property type="entry name" value="PKS_PP-bd"/>
</dbReference>
<dbReference type="InterPro" id="IPR013154">
    <property type="entry name" value="ADH-like_N"/>
</dbReference>
<feature type="domain" description="Ketosynthase family 3 (KS3)" evidence="11">
    <location>
        <begin position="6271"/>
        <end position="6690"/>
    </location>
</feature>
<feature type="region of interest" description="N-terminal hotdog fold" evidence="9">
    <location>
        <begin position="7094"/>
        <end position="7216"/>
    </location>
</feature>
<dbReference type="SMART" id="SM00823">
    <property type="entry name" value="PKS_PP"/>
    <property type="match status" value="5"/>
</dbReference>
<dbReference type="InterPro" id="IPR020843">
    <property type="entry name" value="ER"/>
</dbReference>
<feature type="active site" description="Proton acceptor; for dehydratase activity" evidence="9">
    <location>
        <position position="5533"/>
    </location>
</feature>
<dbReference type="SMART" id="SM01294">
    <property type="entry name" value="PKS_PP_betabranch"/>
    <property type="match status" value="4"/>
</dbReference>
<feature type="active site" description="Proton donor; for dehydratase activity" evidence="9">
    <location>
        <position position="2287"/>
    </location>
</feature>
<reference evidence="13 14" key="1">
    <citation type="submission" date="2020-11" db="EMBL/GenBank/DDBJ databases">
        <title>Complete genome sequence unveiled secondary metabolic potentials in Streptomyces solisilvae HNM0141.</title>
        <authorList>
            <person name="Huang X."/>
        </authorList>
    </citation>
    <scope>NUCLEOTIDE SEQUENCE [LARGE SCALE GENOMIC DNA]</scope>
    <source>
        <strain evidence="13 14">HNM0141</strain>
    </source>
</reference>
<keyword evidence="4" id="KW-0808">Transferase</keyword>
<dbReference type="InterPro" id="IPR001227">
    <property type="entry name" value="Ac_transferase_dom_sf"/>
</dbReference>
<sequence>MSREEFIQPIHDLLRVNAERLGDKIAYVDSRRELTHTELRTRTGRIAGHLVDLAVERGDRVAILLGNRVETIESYLAIARAGAIAVPLNPDATGAEVAHFLADSGAVLVITDSAHLDDVRRAAPAVTVVLVDEGPLPAGTRSFAELATAEPPTPARDDLGLDEAAWMLYTSGTTGTPKGVVSTQGSGLWSAANCDVPAWELTENDVLLWPAPLFHSLAHHLCLLATTAVGATARIMSSFVAGEVLHELEEHACTVLVGVPTMYHYLLGAVGEAGSRLPSLKMGLVAGAVSPPALIEGFERVFGVPLLDTYGCTETTGSLTVNRLSGPRMPGSCGQAVPGISLRFVDPHTGAEVAEGEEGELWASGPSLMIGYHGRPDATREVLSDGWYRTGDLARRSETGHVTITGRVKELIIRGGENIHPRDIEAVALELPGVRDAAAAGKQHPVLGEIPALYLVPDADGVDAEAVLAACREKLSYFKVPEEIYRVDAIPRTLSGKVKRAALTEAPAELLSAASGNGSLYRLEWVPAETSPAGTGGPVAVHVTRRAVATGPADLPDQEQAATWDALRGEQTGPGGPVLIDLDGADVDDARLSALASLGEPQIVVRDDTPLVARLAREKSPALTIPGERAWVLEPDHSGVLQELALVAADTDVRPLRPGEVRIEVRAAGLNFRDVLVALGTDLGDGVFGAEGAGVVLETGSDVRDLRPGDRVFGLLEGGHGSIAIADRRMLAVIPEGWSFATAASVPEVFVIAYYGLVDLAGLRAGESVLIHAATGGVGMAATQIARHLGAQVYATAGVGKQHILRDAGLGDDRIADSRTTGFREAFRDSTQGRGVDVVLNSLKGDFVDASLDLLADGGRFLELGQTDIRDAGEIAAERPGTTYHSFTRMNAGPDRLREIIAELLALFEQGVLRPSPVHTWDIRHAREAFSWMSGGRHTGKMVLTMPQRIDPGGTVLIAGDSEALARIAARHLGVRHLLLDRGVADAAPDAVVCDVSDHDALERVLADLSPEHPLTAVIHTGGAAVTDEIRRLHDLTESLDLTDFVVFSQDAPAAVEAFARSRRARGLPVRTIAWGIPEADPVVADEHLLGRALASAEQAQIVARVNTAGLRALTAANALPPLLRNLIRAEPEETGQSAWPHRFEAAGADREEALLDLIRANVVDILSLPTADRYAPDRTFREMGIDSLTAVGLRNSLAKATGLPLPTTMVFDYPTPAVLTGRMRELLAGESPAPARTAARAVAQDEPLAIVGMACRLPGGVSSPDDLWRLVASGTDAISEFPADRGWDVDNLYDPDPDAPGKTYTVLGGFLDGVAGFDASFFGISPREALAMDPQQRLMLEVSWEAFEHAGIPPRSVRGSDTGVFMGAFPSGYNAGLEEFGMTGDAVSVLSGRVSYFFGLEGPAITVDTACSSSLVALHQASSALRQGECSLALVGGVTVLATPQTFVEFSRQRGLALDGRSKAFADAADGAGWAEGVGVLVVERLSDARAKGHQIWGVIRGSAVNQDGASNGLSAPNGPSQQRVIRQALANAGLAPHEVDVVEAHGTGTMLGDPIEAQAVIATYGQDREQPLLLGSLKSNVGHTQAAAGVSGVIKMVMALQHDTVPATLHVDAPSRHVDWTAGAVELVTENRPWPETGRVRRAGVSSFGISGTNAHVILESAPEQPASPPEAVAPVVASDRVPLVISAKTPAALAEMENRLRAYLAAAPGADPRAVASTLATARSVFEHRAVLLGENTITGTVAGADPRVVFVFPGQGWQQLGMGRALRESSPVFAARMAECAAALSEFVDWDLFTMLDDPAVIDRIDVLQPACWAVMMSLAAVWQAAGVRPDAVIGHSQGEIAAACVAGALSLRDAARIVALRSQLLAREMVGHGVMAAVALPADDIPLVDGVWIGARNGPSSTVISGTPEAVEVVVAACEERGARVRRITAAVASHSPLGEKIRTELLGISASIPSRTPVVPWLSTADGIWIEAPLDPAYWWRNLREPVGFGPAVDLLQARGENVFLEMSASPVLLPAMNDAVTVATLRRDDDTPDRMLTALAEAHAHGVIVDWPRVFGSTTRVLDLPTYAFEHQRYWAVSADRPSDAGHPMVETVVPLPASDGVALTGRVSLATHAWLADHAVRGTALLPGTAFVELVTRAATEVDCPVIDELVIEAPLPLPQTGAVQLSTTVGEADESGRRPVTVFSQADGTDAWTRHVTATIGRAASPPDPVAWPPAQAEPVDVTGFYDELAAAGYEYGPAFQGLRAAWRDCDTVYAEVVLAEEQAHEVDRYAVHPALLDAALQASMVNTVGTGQGVRLPFSWNGIQVHSTGATTLRVAVTPLADGWSVRAAADNGRPVATIGSLVTRPVTTDMLGSTTDDLFAVIWTEITAPEPGDPSDVGVFTALPEAGGDPLTQTRALAAQVLQTVQQWLAGEDRPLVVRTGTDLASAAVSGLVRSAQSEHPGRLILVESDDALTPEQLAGTAGLDEPRIRIDGGHYEVPRLAREDASLTVPEDRAWLLELPGSGTLRDLRVIPTDTAERPLRRGEVRVGVRAGGLNFRDVVVALGMVTDPRPAGGEAAGVVLETGPGVEDLSPGDRVFGILDGGFGSVAIADRRLLAVIPDGWSFTTAASIPVVFATAYYGLVDLAGLRAGESVLIHAATGGVGMAATQIARHLGAEIYGTAGIAKQHILRDAGLGDDRIADSRTTGFRETFRDSTQGRGVDVVLNSLSGDFVDASLDVLADGGRFIEMGKTDIRDAEQITHATYRAFDLMDAGPDRVREIIAELLGLFEQGVLRPLPVQAWDIRQAREAFTWMSRARHIGKIVLTIPQQLDPDGTVLISGGSGVLAGILARHLVAERGVRHLLLVSRSAPSEALISELTALGAQVETAACDVSDRAALEQVLDGVPLTAVFHTAAALDDGVVESLTPQRVDTVLRPKADAAWYLHELTRDADLAAFVMYSSVAGIMGAAGQGNYAAANAFLDALAAHRRREGLPALSLAWGLWEDTSGLSAGLTETDHDRIRRGGLEAIAAEHGMRLFDTATRQGEPVLLASPLNLTRQGEVPALLRALHRPVARRAATANGRPADLTPEALLKLVCGRAAAVLGHVDADAVPVAVAFRDLGVDSLTAVELRNSLAKATGLRLPATLVFDYPTPVVLAGRLGELLAGGTAPVRAAVVRRAAASDEPLAIVGMACRLPGGVLSPEDLWRLVESGTDAIADFPTDRGWDIDTLFDPDPDAAGRTYAVRGGFLDGAAGFDASFFGISPREAQAMDPQQRLVLEVSWEAFERAGIEPGSVRGSDTGVFMGAYPGGYGMGTDLGGFGMTSVAVSVLAGRVSYFFGLEGPAMTVDTACSSSLVALHQAGSALRQGECSLALVGGVTVMPTPQTFVEFSRQRGLAADGRCKAFADAADGTGFSEGVGVLLVERLSDAQARGHNILAVVRGSAVNQDGASNGLTAPNGPSQQRVIRQALANAGLAGAEVDVVEAHGTGTTLGDPIEAQAVIATYGQDRDQPVLLGSLKSNLGHTQAAAGVSGVIKMVMALRHDTVPATLHIDEPSRHIDWTAGAVELVTENQSWPVLGRPRRAGVSAFGISGTNAHVILESAPAQPVPPMDTPVSAVTAGVVPLPISARTVPALADLEDRLRAYLTATPETDLPAVASTLAVTRSVFEHRAVLLGEETVTGIAVSDPRVVFVFSGQGSQRVGMGEELAAAFPLFARLHRQVWDLLDVPDLDVDDTGYVQPALFALQVALFGLLESWGVRPQAVIGHSVGEVAAGYVAGVWSLEDACTLVSARARLMQALPAGGAMVAVPVSEEQARAALVDGVEIAAVNGPASVVLSGDESAVLRVAEGLGRWTRLSASHAFHSVRMEPMLEEFRQVVSRLTYREPRIVMAAGEQVTTPEYWVRQVRETVRFGDQVAAFGDAVFLEIGPDRTLSRLIDGIAMLDGDDEVRAAVAALAVMHVQGVGVDWPAILGTTTGRVLDLPTYAFQHERYWMVSTGRPGGEGHPLLGWGVPVAEAGGRLYTGRVARQDGPVLPVAAFVEMAFAAAGGQPIRELSVDALLYIPDDGTAELQTWVSEHRLTIHARYRDTEPWTRLATATLDTTAPATTHTPHPGLITTALTLTGDEAPAIWHDLTLHTSNATELHTHITPGDDGTLTITATDTTGQPVLTAHTATPTTIPVHTPTTPADDLLTLTWTQIPTPGPGDGADIAVCTALPDPDSHPLAQTRTLTTQVLHSIQASLAGEDRPLVVHTGTGLASAAVSGLVRSAQSEHPDRFILVESDDETLTPDQLAAAAALDEPWLRITSGHYEVPRLTKTTTTATTTVSEPVWDPDGTVLITGGSGALAGILARHLVTERSVRHLLLISRSAPSTTLINELRELGAHIETAACDVSDRAALAHVLDGVDLTAVFHTAGALDDGVVESLTPQRVDAVLRPKADGAWYLHELTRDRDLAAFVMYSSAAGVMGAAGQANYAAANAFLDALAEHRRADGLPALSLAWGMWDDADGMTASLSGTDHRRIRRSGQRAITPEHGMRLLDKASGRSEPVLVATAMNPTPGTDLPALLRSLYPKTARKSQPIQELSPEALLKIVRDSAAMMLGHPNTDAIAATTAFRDLGVDSLIAVELRNSLAKATGLRLPATLVFDYPTPTVLAGRLGELLAGVAPQRHATVRTATASDEPLAIVGMACRLPGGVSSPEDLWRLVESGTDAITDFPTDRGWDTDTLFDPDPDTPGKTYTVHGGFLDDVAGFDASFFGISPREAQAMDPQQRLVLEAAWEAFERAGIEPGSVRGSDTGVFMGAYPGGYGIGVDLGGFGATAGAGSVLSGRLSYFFGLEGPAMTVDTACSSSLVALHQAGSALRQGECSLALVGGVTVIANPQIFVEFSRQRGLAADGRCKAFADSADGTGWSEGVGVLLVERLSDAQARGHNILAVVRSSAVNQDGASNGLTAPNGPSQQRVIRSALTSAGLTTAEVDVVEAHGTGTTLGDPIEAQAVIATYGQDRDQPVLLGSLKSNLGHTQAAAGVSGVIKMVMALQNGVVPRTLHADQPSRHIDWTAGAVELVTENQPWPELGRPRRAAVSAFGVSGTNAHVILESAPAQPVPPVDTPVSDVTAGVVPLPISARTVPALADLEDRLRAYLTTTPETDLPAVASTLAMTRSVFEHRAVLLGEETVTGTAIPDPRIVFVFSGQGSQRVGMGEELAAAFPLFARLHRQVWDLLDVPDLDVDDTGYVQPALFALQVALFGLLESWGVRPQAVIGHSVGEVAAGYVAGVWSLEDACTLVSARARLMQALPAGGAMVAVPVSEEQARAALVDGVEIAAVNGPASVVLSGDEAAVLRVAEGLGRWTRLSASHAFHSARMEPMLEEFRQVASRLTYREPRIVMAAGEQVTTPEYWVRQVRDTVRFGDQVAAFGDAVFLEIGPDRTLSRLIDGIAMLDGDDEVRAAVAALAVMHVQGVGVDWPAILGTTTGRVLDLPTYAFQHERYWMANAVEGHPLLGKVEHPLLGSVMALPNSDGVVLTGRISLATHAWLADHVVRGTVLLPGTGFVEMVARAAAEVGCGVIDELLIEAPLLLPEHGGVHLSVSVGEADGAGRRPVTVFAQADDAEVWVRQVTATISPAGPAVSLPELEVWPPVQAEPVDVSNFYERLARADWQWGPAFQGLRAAWRDGDTIYAEIVLADEEAREADQFLVHPALLDAALQTSVLKTPDDLRLPFSWNQIEFHATGAAILRVAVTPVADRWIVHAADSTGRPVATIGALVSRPVTAETLGSNTDDLFALTWTEIPTPGPGDPADVAVCTALPEPDGDPLAQTRTLTAQVLQSIQASLTGEDRSLVVHTGTGLASAAVSGLVRSAQSEHPDRFILVESDDETLTPDQLAATAGLDEPWLRITDGHYEVPRLTKTTTTAAATTVSEPVWNPDGTVLITGGSGALAGILARHLVTERSVRHLLLVSRSTPSTVLIDELRELGAHIDVAACDVSDRDALARVLDGVDLTAVFHTAGALDDGVVESLTPQRLDTVLMPKADGAWYLHELTRDRDLAAFVMYSSAAGVMGAAGQGNYAAANAFLDALAEHRRADGLPALSLAWGMWDDADGMTASLSGTDHRRIRRSGQRAITAEHGMRLLDKASGRSEPVLVATAMNPAGEGEVPALLRTLHRPVARRAATTNGRPADLTPEALLKVVRDSAAMVLGHANADTVPAATAFQELGLDSLIAVELRNSLAKATGLRLPATMVFDYPTPAALAGRLGELLAGETTPATAAVVRRATASDEPLAIVGMACRLPGGVSSPEDLWRLVESGFDAITGFPTDRGWDVDNLYDPDPDAPGKSTTLHGGFLDDVAGFDASFFGISPREAVAMDPQQRLAMEVSWEAFERAGIEPGSVRGSDTGVFMGAYPGGYGIGAELGGFMLTGRAGSVLAGRVSYFFGLEGPAMTVDTACSSSLVALHQAAYALRQGECSLALVGGVTVMPTPVMFVEFSQQQNLADDGRCKAFADSADGTGWSEGVGVLLVERLSDAQARGHNILAVVRGSAVNQDGASNGLTAPNGPSQQRVIRSALTSAGLTTADVDVVEAHGTGTTLGDPIEAQAVLATYGQDRDQPVLLGSLKSNLGHTQAAAGVSGVIKMVMALQNGVVPRTLHVEEPSRHVDWTAGAVELVTENQSWPETGRARRAAVSSFGFSGTNAHVILESAPAQPTPPVDTPAPTVTTGVVPLPISAKSLPALADLEDQLRAYLTATPETDLPAVASTLATTRSVFEHRAVLLGEDTVTGTAIPDPRIVFVFPGQGSQRVGMGEELAAAFPLFARLHRQVWDLLDVPDLDVDDTGYVQPALFALQVALFGLLESWGVRPQAVIGHSVGEVAAGYVAGVWSLEDACTLVSARARLMQALPAGGAMVAVPVSEEQARAALVDGVEIAAVNGPASVVLSGDEAAVLRVAEGLGRWTRLSASHAFHSARMEPMLEEFRQVASRLTYQEPRIVMAAGEQVTTPEYWVRQVRDTVRFGDQVAAFGDAVFLEIGPDRTLSRLIDGIPTLHGDDEQHAVAAALAELHVQGVPIDWPAILGTTTGRVLDLPTYAFQHQRYWAASTDRPAGDGHPLLDTVVALPGADGVVLTGRISLATHAWLADHAVRGTVLLPGTGFVEMVARAAAEVGCAVVDELVIEAPLLLPASGGVQLSVSVGEADDAGHRPVTVHSQADETEAWVRHVTATISPSGPIVSPPEFEVWPPAQAEPVEVARFYDELAAAGYEYGAAFQGLRAAWRAGETIYAEVVLAEDQTLEAARFTVHPALLDAALQANILNASSDLRLPFSWGQVQFHATGAATLRVAVTPVADGWTIQATDDAGRPVATVGSVVARPVAGLGATAEDLFALTWNEIPAPGQGGRTVGRFEDLADDGPVPELVVFTALPDVDADPLVRARALTARVLEAIQRWLGEPRFADSTLVVRTGTDLASAAVSGLVRSAQSEHPDRFILVEGDSSPVEIGPDEPWLRVDGGRYEVPRLIRLSAEPVQEAAWNPDGMVLITGGSGALAGILARHLVAENKARRLLLVSRSVPDDALISELTELGAEVGTAVCDVSDRAALARVLAGVPSLTAVIHTAGVLDDGVMESLTPQRLDTVLRAKADGAWHLHELTRDRDLAAFVMYSSAAGLMGSPGQGNYAAANAFLDALAVERRAEGLPALSLAWGFWEETTGLTANLTGADRDRIRRGGLQTITAERGMRMFDTATQHGEPVLLAAPMAPVRDGEVPALLRSLHRRATRRGTTADASAQWLAGLAPEEREGALMKVVRDTAAVVLGHADAGTIPVTAAFKDLGLDSLTAVELRNSLAKSTGLRLPATMVFDYPTPASLAARLDDLMNPRVSSTALLAELDRIEGMFDSITFDEKQASLVKDRLSAALGKWQQISRSADVATVALANADAGEILDFIDREFGNPTI</sequence>
<dbReference type="InterPro" id="IPR020845">
    <property type="entry name" value="AMP-binding_CS"/>
</dbReference>
<feature type="domain" description="Carrier" evidence="10">
    <location>
        <begin position="3082"/>
        <end position="3157"/>
    </location>
</feature>
<dbReference type="InterPro" id="IPR020841">
    <property type="entry name" value="PKS_Beta-ketoAc_synthase_dom"/>
</dbReference>
<dbReference type="InterPro" id="IPR045851">
    <property type="entry name" value="AMP-bd_C_sf"/>
</dbReference>
<dbReference type="InterPro" id="IPR025110">
    <property type="entry name" value="AMP-bd_C"/>
</dbReference>
<dbReference type="InterPro" id="IPR013968">
    <property type="entry name" value="PKS_KR"/>
</dbReference>
<dbReference type="SUPFAM" id="SSF56801">
    <property type="entry name" value="Acetyl-CoA synthetase-like"/>
    <property type="match status" value="1"/>
</dbReference>
<dbReference type="SUPFAM" id="SSF51735">
    <property type="entry name" value="NAD(P)-binding Rossmann-fold domains"/>
    <property type="match status" value="12"/>
</dbReference>
<dbReference type="PROSITE" id="PS50075">
    <property type="entry name" value="CARRIER"/>
    <property type="match status" value="5"/>
</dbReference>
<dbReference type="InterPro" id="IPR042099">
    <property type="entry name" value="ANL_N_sf"/>
</dbReference>
<feature type="region of interest" description="C-terminal hotdog fold" evidence="9">
    <location>
        <begin position="5636"/>
        <end position="5770"/>
    </location>
</feature>
<dbReference type="InterPro" id="IPR057326">
    <property type="entry name" value="KR_dom"/>
</dbReference>
<evidence type="ECO:0000256" key="3">
    <source>
        <dbReference type="ARBA" id="ARBA00022553"/>
    </source>
</evidence>
<keyword evidence="14" id="KW-1185">Reference proteome</keyword>
<dbReference type="PROSITE" id="PS00012">
    <property type="entry name" value="PHOSPHOPANTETHEINE"/>
    <property type="match status" value="5"/>
</dbReference>
<evidence type="ECO:0000313" key="14">
    <source>
        <dbReference type="Proteomes" id="UP000663421"/>
    </source>
</evidence>
<keyword evidence="7" id="KW-0511">Multifunctional enzyme</keyword>
<feature type="domain" description="Carrier" evidence="10">
    <location>
        <begin position="7782"/>
        <end position="7857"/>
    </location>
</feature>
<feature type="domain" description="Ketosynthase family 3 (KS3)" evidence="11">
    <location>
        <begin position="3176"/>
        <end position="3595"/>
    </location>
</feature>
<feature type="active site" description="Proton donor; for dehydratase activity" evidence="9">
    <location>
        <position position="5697"/>
    </location>
</feature>
<dbReference type="SUPFAM" id="SSF47336">
    <property type="entry name" value="ACP-like"/>
    <property type="match status" value="5"/>
</dbReference>
<dbReference type="Pfam" id="PF21089">
    <property type="entry name" value="PKS_DH_N"/>
    <property type="match status" value="3"/>
</dbReference>
<dbReference type="InterPro" id="IPR049552">
    <property type="entry name" value="PKS_DH_N"/>
</dbReference>
<dbReference type="SUPFAM" id="SSF50129">
    <property type="entry name" value="GroES-like"/>
    <property type="match status" value="2"/>
</dbReference>
<evidence type="ECO:0000256" key="2">
    <source>
        <dbReference type="ARBA" id="ARBA00022450"/>
    </source>
</evidence>
<evidence type="ECO:0000256" key="7">
    <source>
        <dbReference type="ARBA" id="ARBA00023268"/>
    </source>
</evidence>
<dbReference type="InterPro" id="IPR032821">
    <property type="entry name" value="PKS_assoc"/>
</dbReference>
<dbReference type="SMART" id="SM00822">
    <property type="entry name" value="PKS_KR"/>
    <property type="match status" value="4"/>
</dbReference>
<dbReference type="InterPro" id="IPR016036">
    <property type="entry name" value="Malonyl_transacylase_ACP-bd"/>
</dbReference>
<dbReference type="InterPro" id="IPR014030">
    <property type="entry name" value="Ketoacyl_synth_N"/>
</dbReference>
<dbReference type="EMBL" id="CP065050">
    <property type="protein sequence ID" value="QPI61184.1"/>
    <property type="molecule type" value="Genomic_DNA"/>
</dbReference>
<dbReference type="Gene3D" id="3.30.300.30">
    <property type="match status" value="1"/>
</dbReference>
<feature type="region of interest" description="C-terminal hotdog fold" evidence="9">
    <location>
        <begin position="2226"/>
        <end position="2363"/>
    </location>
</feature>
<feature type="domain" description="Carrier" evidence="10">
    <location>
        <begin position="1153"/>
        <end position="1228"/>
    </location>
</feature>
<dbReference type="Gene3D" id="3.10.129.110">
    <property type="entry name" value="Polyketide synthase dehydratase"/>
    <property type="match status" value="4"/>
</dbReference>
<evidence type="ECO:0000256" key="4">
    <source>
        <dbReference type="ARBA" id="ARBA00022679"/>
    </source>
</evidence>
<dbReference type="Gene3D" id="1.10.1200.10">
    <property type="entry name" value="ACP-like"/>
    <property type="match status" value="5"/>
</dbReference>
<feature type="region of interest" description="N-terminal hotdog fold" evidence="9">
    <location>
        <begin position="5501"/>
        <end position="5623"/>
    </location>
</feature>
<dbReference type="SMART" id="SM00826">
    <property type="entry name" value="PKS_DH"/>
    <property type="match status" value="4"/>
</dbReference>
<dbReference type="InterPro" id="IPR020807">
    <property type="entry name" value="PKS_DH"/>
</dbReference>
<dbReference type="InterPro" id="IPR016035">
    <property type="entry name" value="Acyl_Trfase/lysoPLipase"/>
</dbReference>
<dbReference type="InterPro" id="IPR009081">
    <property type="entry name" value="PP-bd_ACP"/>
</dbReference>
<evidence type="ECO:0000256" key="5">
    <source>
        <dbReference type="ARBA" id="ARBA00022737"/>
    </source>
</evidence>
<dbReference type="Gene3D" id="3.90.180.10">
    <property type="entry name" value="Medium-chain alcohol dehydrogenases, catalytic domain"/>
    <property type="match status" value="2"/>
</dbReference>
<dbReference type="Pfam" id="PF22953">
    <property type="entry name" value="SpnB_Rossmann"/>
    <property type="match status" value="3"/>
</dbReference>
<dbReference type="Proteomes" id="UP000663421">
    <property type="component" value="Chromosome"/>
</dbReference>
<dbReference type="Pfam" id="PF00698">
    <property type="entry name" value="Acyl_transf_1"/>
    <property type="match status" value="4"/>
</dbReference>
<dbReference type="SUPFAM" id="SSF52151">
    <property type="entry name" value="FabD/lysophospholipase-like"/>
    <property type="match status" value="4"/>
</dbReference>
<dbReference type="Pfam" id="PF02801">
    <property type="entry name" value="Ketoacyl-synt_C"/>
    <property type="match status" value="4"/>
</dbReference>
<dbReference type="Gene3D" id="3.40.366.10">
    <property type="entry name" value="Malonyl-Coenzyme A Acyl Carrier Protein, domain 2"/>
    <property type="match status" value="4"/>
</dbReference>
<feature type="domain" description="PKS/mFAS DH" evidence="12">
    <location>
        <begin position="5501"/>
        <end position="5770"/>
    </location>
</feature>
<proteinExistence type="predicted"/>
<feature type="domain" description="Carrier" evidence="10">
    <location>
        <begin position="4581"/>
        <end position="4656"/>
    </location>
</feature>
<dbReference type="Gene3D" id="3.40.50.720">
    <property type="entry name" value="NAD(P)-binding Rossmann-like Domain"/>
    <property type="match status" value="5"/>
</dbReference>
<evidence type="ECO:0000256" key="9">
    <source>
        <dbReference type="PROSITE-ProRule" id="PRU01363"/>
    </source>
</evidence>
<feature type="domain" description="Ketosynthase family 3 (KS3)" evidence="11">
    <location>
        <begin position="4674"/>
        <end position="5093"/>
    </location>
</feature>
<dbReference type="Pfam" id="PF00550">
    <property type="entry name" value="PP-binding"/>
    <property type="match status" value="5"/>
</dbReference>
<evidence type="ECO:0000259" key="11">
    <source>
        <dbReference type="PROSITE" id="PS52004"/>
    </source>
</evidence>
<dbReference type="PANTHER" id="PTHR43775">
    <property type="entry name" value="FATTY ACID SYNTHASE"/>
    <property type="match status" value="1"/>
</dbReference>
<dbReference type="CDD" id="cd05195">
    <property type="entry name" value="enoyl_red"/>
    <property type="match status" value="2"/>
</dbReference>
<dbReference type="InterPro" id="IPR014031">
    <property type="entry name" value="Ketoacyl_synth_C"/>
</dbReference>
<keyword evidence="5" id="KW-0677">Repeat</keyword>